<dbReference type="PANTHER" id="PTHR28259:SF1">
    <property type="entry name" value="FLUORIDE EXPORT PROTEIN 1-RELATED"/>
    <property type="match status" value="1"/>
</dbReference>
<evidence type="ECO:0000256" key="2">
    <source>
        <dbReference type="ARBA" id="ARBA00022475"/>
    </source>
</evidence>
<organism evidence="13 14">
    <name type="scientific">Bisgaard Taxon 45</name>
    <dbReference type="NCBI Taxonomy" id="304289"/>
    <lineage>
        <taxon>Bacteria</taxon>
        <taxon>Pseudomonadati</taxon>
        <taxon>Pseudomonadota</taxon>
        <taxon>Gammaproteobacteria</taxon>
        <taxon>Pasteurellales</taxon>
        <taxon>Pasteurellaceae</taxon>
    </lineage>
</organism>
<keyword evidence="8 12" id="KW-0472">Membrane</keyword>
<reference evidence="13 14" key="1">
    <citation type="submission" date="2022-12" db="EMBL/GenBank/DDBJ databases">
        <title>Genome sequence of Pasteurellaceae Bisgaard Taxon 45.</title>
        <authorList>
            <person name="Foggin C."/>
            <person name="Rosen L.E."/>
            <person name="Henton M."/>
            <person name="Buys A."/>
            <person name="Floyd T."/>
            <person name="Turner A.D."/>
            <person name="Tarbin J."/>
            <person name="Lloyd A.S."/>
            <person name="Chaitezvi C."/>
            <person name="Ellis R.J."/>
            <person name="Roberts H.C."/>
            <person name="Dastjerdi A."/>
            <person name="Nunez A."/>
            <person name="Van Vliet A.H."/>
            <person name="Steinbach F."/>
        </authorList>
    </citation>
    <scope>NUCLEOTIDE SEQUENCE [LARGE SCALE GENOMIC DNA]</scope>
    <source>
        <strain evidence="13 14">VF20HR</strain>
    </source>
</reference>
<feature type="binding site" evidence="12">
    <location>
        <position position="74"/>
    </location>
    <ligand>
        <name>Na(+)</name>
        <dbReference type="ChEBI" id="CHEBI:29101"/>
        <note>structural</note>
    </ligand>
</feature>
<evidence type="ECO:0000313" key="13">
    <source>
        <dbReference type="EMBL" id="MDP9500071.1"/>
    </source>
</evidence>
<comment type="subcellular location">
    <subcellularLocation>
        <location evidence="1 12">Cell membrane</location>
        <topology evidence="1 12">Multi-pass membrane protein</topology>
    </subcellularLocation>
</comment>
<dbReference type="InterPro" id="IPR003691">
    <property type="entry name" value="FluC"/>
</dbReference>
<comment type="activity regulation">
    <text evidence="12">Na(+) is not transported, but it plays an essential structural role and its presence is essential for fluoride channel function.</text>
</comment>
<comment type="caution">
    <text evidence="13">The sequence shown here is derived from an EMBL/GenBank/DDBJ whole genome shotgun (WGS) entry which is preliminary data.</text>
</comment>
<dbReference type="Pfam" id="PF02537">
    <property type="entry name" value="CRCB"/>
    <property type="match status" value="1"/>
</dbReference>
<dbReference type="HAMAP" id="MF_00454">
    <property type="entry name" value="FluC"/>
    <property type="match status" value="1"/>
</dbReference>
<keyword evidence="2 12" id="KW-1003">Cell membrane</keyword>
<keyword evidence="14" id="KW-1185">Reference proteome</keyword>
<dbReference type="PANTHER" id="PTHR28259">
    <property type="entry name" value="FLUORIDE EXPORT PROTEIN 1-RELATED"/>
    <property type="match status" value="1"/>
</dbReference>
<evidence type="ECO:0000256" key="5">
    <source>
        <dbReference type="ARBA" id="ARBA00022989"/>
    </source>
</evidence>
<evidence type="ECO:0000256" key="7">
    <source>
        <dbReference type="ARBA" id="ARBA00023065"/>
    </source>
</evidence>
<evidence type="ECO:0000256" key="3">
    <source>
        <dbReference type="ARBA" id="ARBA00022519"/>
    </source>
</evidence>
<feature type="transmembrane region" description="Helical" evidence="12">
    <location>
        <begin position="101"/>
        <end position="120"/>
    </location>
</feature>
<keyword evidence="12" id="KW-0479">Metal-binding</keyword>
<evidence type="ECO:0000256" key="9">
    <source>
        <dbReference type="ARBA" id="ARBA00023303"/>
    </source>
</evidence>
<keyword evidence="12" id="KW-0813">Transport</keyword>
<feature type="binding site" evidence="12">
    <location>
        <position position="71"/>
    </location>
    <ligand>
        <name>Na(+)</name>
        <dbReference type="ChEBI" id="CHEBI:29101"/>
        <note>structural</note>
    </ligand>
</feature>
<dbReference type="NCBIfam" id="TIGR00494">
    <property type="entry name" value="crcB"/>
    <property type="match status" value="1"/>
</dbReference>
<keyword evidence="7 12" id="KW-0406">Ion transport</keyword>
<name>A0ABT9KDC4_9PAST</name>
<evidence type="ECO:0000313" key="14">
    <source>
        <dbReference type="Proteomes" id="UP001224083"/>
    </source>
</evidence>
<evidence type="ECO:0000256" key="6">
    <source>
        <dbReference type="ARBA" id="ARBA00023053"/>
    </source>
</evidence>
<evidence type="ECO:0000256" key="1">
    <source>
        <dbReference type="ARBA" id="ARBA00004651"/>
    </source>
</evidence>
<dbReference type="Proteomes" id="UP001224083">
    <property type="component" value="Unassembled WGS sequence"/>
</dbReference>
<keyword evidence="6 12" id="KW-0915">Sodium</keyword>
<evidence type="ECO:0000256" key="11">
    <source>
        <dbReference type="ARBA" id="ARBA00035585"/>
    </source>
</evidence>
<comment type="similarity">
    <text evidence="10 12">Belongs to the fluoride channel Fluc/FEX (TC 1.A.43) family.</text>
</comment>
<keyword evidence="9 12" id="KW-0407">Ion channel</keyword>
<feature type="transmembrane region" description="Helical" evidence="12">
    <location>
        <begin position="63"/>
        <end position="81"/>
    </location>
</feature>
<proteinExistence type="inferred from homology"/>
<evidence type="ECO:0000256" key="12">
    <source>
        <dbReference type="HAMAP-Rule" id="MF_00454"/>
    </source>
</evidence>
<sequence length="121" mass="13506">MLFISLGAALGALSRWGLGWFLNPLFAGFALGTLVANYLGCLLMGICLAVFWQYPQFSAQWRLFLVTGFLGSFTTFSTFSAEVIEHLVHQKWLTGLTLASLHLFGCLLCTALGVFIWRYWS</sequence>
<keyword evidence="5 12" id="KW-1133">Transmembrane helix</keyword>
<keyword evidence="3" id="KW-0997">Cell inner membrane</keyword>
<protein>
    <recommendedName>
        <fullName evidence="12">Fluoride-specific ion channel FluC</fullName>
    </recommendedName>
</protein>
<accession>A0ABT9KDC4</accession>
<keyword evidence="4 12" id="KW-0812">Transmembrane</keyword>
<feature type="transmembrane region" description="Helical" evidence="12">
    <location>
        <begin position="27"/>
        <end position="51"/>
    </location>
</feature>
<comment type="function">
    <text evidence="12">Fluoride-specific ion channel. Important for reducing fluoride concentration in the cell, thus reducing its toxicity.</text>
</comment>
<comment type="catalytic activity">
    <reaction evidence="11">
        <text>fluoride(in) = fluoride(out)</text>
        <dbReference type="Rhea" id="RHEA:76159"/>
        <dbReference type="ChEBI" id="CHEBI:17051"/>
    </reaction>
    <physiologicalReaction direction="left-to-right" evidence="11">
        <dbReference type="Rhea" id="RHEA:76160"/>
    </physiologicalReaction>
</comment>
<gene>
    <name evidence="12 13" type="primary">crcB</name>
    <name evidence="12" type="synonym">fluC</name>
    <name evidence="13" type="ORF">O7M46_03795</name>
</gene>
<evidence type="ECO:0000256" key="10">
    <source>
        <dbReference type="ARBA" id="ARBA00035120"/>
    </source>
</evidence>
<evidence type="ECO:0000256" key="8">
    <source>
        <dbReference type="ARBA" id="ARBA00023136"/>
    </source>
</evidence>
<evidence type="ECO:0000256" key="4">
    <source>
        <dbReference type="ARBA" id="ARBA00022692"/>
    </source>
</evidence>
<dbReference type="EMBL" id="JAQAHH010000004">
    <property type="protein sequence ID" value="MDP9500071.1"/>
    <property type="molecule type" value="Genomic_DNA"/>
</dbReference>